<feature type="region of interest" description="Disordered" evidence="1">
    <location>
        <begin position="61"/>
        <end position="88"/>
    </location>
</feature>
<proteinExistence type="predicted"/>
<protein>
    <submittedName>
        <fullName evidence="2">Uncharacterized protein</fullName>
    </submittedName>
</protein>
<evidence type="ECO:0000256" key="1">
    <source>
        <dbReference type="SAM" id="MobiDB-lite"/>
    </source>
</evidence>
<dbReference type="AlphaFoldDB" id="V8N524"/>
<dbReference type="EMBL" id="AZIM01015549">
    <property type="protein sequence ID" value="ETE56652.1"/>
    <property type="molecule type" value="Genomic_DNA"/>
</dbReference>
<evidence type="ECO:0000313" key="3">
    <source>
        <dbReference type="Proteomes" id="UP000018936"/>
    </source>
</evidence>
<feature type="compositionally biased region" description="Basic and acidic residues" evidence="1">
    <location>
        <begin position="68"/>
        <end position="88"/>
    </location>
</feature>
<gene>
    <name evidence="2" type="ORF">L345_17636</name>
</gene>
<organism evidence="2 3">
    <name type="scientific">Ophiophagus hannah</name>
    <name type="common">King cobra</name>
    <name type="synonym">Naja hannah</name>
    <dbReference type="NCBI Taxonomy" id="8665"/>
    <lineage>
        <taxon>Eukaryota</taxon>
        <taxon>Metazoa</taxon>
        <taxon>Chordata</taxon>
        <taxon>Craniata</taxon>
        <taxon>Vertebrata</taxon>
        <taxon>Euteleostomi</taxon>
        <taxon>Lepidosauria</taxon>
        <taxon>Squamata</taxon>
        <taxon>Bifurcata</taxon>
        <taxon>Unidentata</taxon>
        <taxon>Episquamata</taxon>
        <taxon>Toxicofera</taxon>
        <taxon>Serpentes</taxon>
        <taxon>Colubroidea</taxon>
        <taxon>Elapidae</taxon>
        <taxon>Elapinae</taxon>
        <taxon>Ophiophagus</taxon>
    </lineage>
</organism>
<sequence>MVTQRYRVECCRLTLPTARKFDPHWLKVDSAFRPSEVGKTRIQIVGSKRLTLKEGERKEGLEFTVGGKEGKRERREGGREEREKRSLL</sequence>
<comment type="caution">
    <text evidence="2">The sequence shown here is derived from an EMBL/GenBank/DDBJ whole genome shotgun (WGS) entry which is preliminary data.</text>
</comment>
<dbReference type="Proteomes" id="UP000018936">
    <property type="component" value="Unassembled WGS sequence"/>
</dbReference>
<keyword evidence="3" id="KW-1185">Reference proteome</keyword>
<accession>V8N524</accession>
<evidence type="ECO:0000313" key="2">
    <source>
        <dbReference type="EMBL" id="ETE56652.1"/>
    </source>
</evidence>
<feature type="non-terminal residue" evidence="2">
    <location>
        <position position="1"/>
    </location>
</feature>
<reference evidence="2 3" key="1">
    <citation type="journal article" date="2013" name="Proc. Natl. Acad. Sci. U.S.A.">
        <title>The king cobra genome reveals dynamic gene evolution and adaptation in the snake venom system.</title>
        <authorList>
            <person name="Vonk F.J."/>
            <person name="Casewell N.R."/>
            <person name="Henkel C.V."/>
            <person name="Heimberg A.M."/>
            <person name="Jansen H.J."/>
            <person name="McCleary R.J."/>
            <person name="Kerkkamp H.M."/>
            <person name="Vos R.A."/>
            <person name="Guerreiro I."/>
            <person name="Calvete J.J."/>
            <person name="Wuster W."/>
            <person name="Woods A.E."/>
            <person name="Logan J.M."/>
            <person name="Harrison R.A."/>
            <person name="Castoe T.A."/>
            <person name="de Koning A.P."/>
            <person name="Pollock D.D."/>
            <person name="Yandell M."/>
            <person name="Calderon D."/>
            <person name="Renjifo C."/>
            <person name="Currier R.B."/>
            <person name="Salgado D."/>
            <person name="Pla D."/>
            <person name="Sanz L."/>
            <person name="Hyder A.S."/>
            <person name="Ribeiro J.M."/>
            <person name="Arntzen J.W."/>
            <person name="van den Thillart G.E."/>
            <person name="Boetzer M."/>
            <person name="Pirovano W."/>
            <person name="Dirks R.P."/>
            <person name="Spaink H.P."/>
            <person name="Duboule D."/>
            <person name="McGlinn E."/>
            <person name="Kini R.M."/>
            <person name="Richardson M.K."/>
        </authorList>
    </citation>
    <scope>NUCLEOTIDE SEQUENCE</scope>
    <source>
        <tissue evidence="2">Blood</tissue>
    </source>
</reference>
<name>V8N524_OPHHA</name>